<evidence type="ECO:0000256" key="2">
    <source>
        <dbReference type="ARBA" id="ARBA00022737"/>
    </source>
</evidence>
<keyword evidence="1" id="KW-0479">Metal-binding</keyword>
<evidence type="ECO:0000256" key="4">
    <source>
        <dbReference type="ARBA" id="ARBA00022833"/>
    </source>
</evidence>
<evidence type="ECO:0000259" key="6">
    <source>
        <dbReference type="PROSITE" id="PS50157"/>
    </source>
</evidence>
<evidence type="ECO:0000256" key="5">
    <source>
        <dbReference type="PROSITE-ProRule" id="PRU00042"/>
    </source>
</evidence>
<dbReference type="Pfam" id="PF12171">
    <property type="entry name" value="zf-C2H2_jaz"/>
    <property type="match status" value="1"/>
</dbReference>
<dbReference type="GO" id="GO:0005634">
    <property type="term" value="C:nucleus"/>
    <property type="evidence" value="ECO:0007669"/>
    <property type="project" value="TreeGrafter"/>
</dbReference>
<comment type="caution">
    <text evidence="7">The sequence shown here is derived from an EMBL/GenBank/DDBJ whole genome shotgun (WGS) entry which is preliminary data.</text>
</comment>
<keyword evidence="2" id="KW-0677">Repeat</keyword>
<dbReference type="InterPro" id="IPR036236">
    <property type="entry name" value="Znf_C2H2_sf"/>
</dbReference>
<organism evidence="7 8">
    <name type="scientific">Trichoderma parareesei</name>
    <name type="common">Filamentous fungus</name>
    <dbReference type="NCBI Taxonomy" id="858221"/>
    <lineage>
        <taxon>Eukaryota</taxon>
        <taxon>Fungi</taxon>
        <taxon>Dikarya</taxon>
        <taxon>Ascomycota</taxon>
        <taxon>Pezizomycotina</taxon>
        <taxon>Sordariomycetes</taxon>
        <taxon>Hypocreomycetidae</taxon>
        <taxon>Hypocreales</taxon>
        <taxon>Hypocreaceae</taxon>
        <taxon>Trichoderma</taxon>
    </lineage>
</organism>
<feature type="domain" description="C2H2-type" evidence="6">
    <location>
        <begin position="65"/>
        <end position="94"/>
    </location>
</feature>
<dbReference type="Pfam" id="PF00096">
    <property type="entry name" value="zf-C2H2"/>
    <property type="match status" value="2"/>
</dbReference>
<keyword evidence="3 5" id="KW-0863">Zinc-finger</keyword>
<dbReference type="SMART" id="SM00355">
    <property type="entry name" value="ZnF_C2H2"/>
    <property type="match status" value="5"/>
</dbReference>
<evidence type="ECO:0000256" key="1">
    <source>
        <dbReference type="ARBA" id="ARBA00022723"/>
    </source>
</evidence>
<feature type="domain" description="C2H2-type" evidence="6">
    <location>
        <begin position="93"/>
        <end position="122"/>
    </location>
</feature>
<dbReference type="Gene3D" id="3.30.160.60">
    <property type="entry name" value="Classic Zinc Finger"/>
    <property type="match status" value="2"/>
</dbReference>
<dbReference type="InterPro" id="IPR022755">
    <property type="entry name" value="Znf_C2H2_jaz"/>
</dbReference>
<dbReference type="AlphaFoldDB" id="A0A2H2ZST5"/>
<keyword evidence="4" id="KW-0862">Zinc</keyword>
<evidence type="ECO:0000256" key="3">
    <source>
        <dbReference type="ARBA" id="ARBA00022771"/>
    </source>
</evidence>
<feature type="domain" description="C2H2-type" evidence="6">
    <location>
        <begin position="131"/>
        <end position="155"/>
    </location>
</feature>
<proteinExistence type="predicted"/>
<dbReference type="OrthoDB" id="6105938at2759"/>
<protein>
    <submittedName>
        <fullName evidence="7">C2H2 transcriptional regulator</fullName>
    </submittedName>
</protein>
<keyword evidence="8" id="KW-1185">Reference proteome</keyword>
<dbReference type="SUPFAM" id="SSF57667">
    <property type="entry name" value="beta-beta-alpha zinc fingers"/>
    <property type="match status" value="2"/>
</dbReference>
<evidence type="ECO:0000313" key="8">
    <source>
        <dbReference type="Proteomes" id="UP000219286"/>
    </source>
</evidence>
<dbReference type="InterPro" id="IPR013087">
    <property type="entry name" value="Znf_C2H2_type"/>
</dbReference>
<dbReference type="GO" id="GO:0008270">
    <property type="term" value="F:zinc ion binding"/>
    <property type="evidence" value="ECO:0007669"/>
    <property type="project" value="UniProtKB-KW"/>
</dbReference>
<gene>
    <name evidence="7" type="ORF">A9Z42_0027150</name>
</gene>
<dbReference type="GO" id="GO:0000977">
    <property type="term" value="F:RNA polymerase II transcription regulatory region sequence-specific DNA binding"/>
    <property type="evidence" value="ECO:0007669"/>
    <property type="project" value="TreeGrafter"/>
</dbReference>
<dbReference type="PANTHER" id="PTHR24409">
    <property type="entry name" value="ZINC FINGER PROTEIN 142"/>
    <property type="match status" value="1"/>
</dbReference>
<dbReference type="PROSITE" id="PS50157">
    <property type="entry name" value="ZINC_FINGER_C2H2_2"/>
    <property type="match status" value="3"/>
</dbReference>
<name>A0A2H2ZST5_TRIPA</name>
<dbReference type="PROSITE" id="PS00028">
    <property type="entry name" value="ZINC_FINGER_C2H2_1"/>
    <property type="match status" value="3"/>
</dbReference>
<evidence type="ECO:0000313" key="7">
    <source>
        <dbReference type="EMBL" id="OTA02364.1"/>
    </source>
</evidence>
<dbReference type="GO" id="GO:0000981">
    <property type="term" value="F:DNA-binding transcription factor activity, RNA polymerase II-specific"/>
    <property type="evidence" value="ECO:0007669"/>
    <property type="project" value="TreeGrafter"/>
</dbReference>
<dbReference type="PANTHER" id="PTHR24409:SF295">
    <property type="entry name" value="AZ2-RELATED"/>
    <property type="match status" value="1"/>
</dbReference>
<dbReference type="Proteomes" id="UP000219286">
    <property type="component" value="Unassembled WGS sequence"/>
</dbReference>
<reference evidence="7 8" key="1">
    <citation type="journal article" date="2015" name="Genome Announc.">
        <title>Genome sequence and annotation of Trichoderma parareesei, the ancestor of the cellulase producer Trichoderma reesei.</title>
        <authorList>
            <person name="Yang D."/>
            <person name="Pomraning K."/>
            <person name="Kopchinskiy A."/>
            <person name="Karimi Aghcheh R."/>
            <person name="Atanasova L."/>
            <person name="Chenthamara K."/>
            <person name="Baker S.E."/>
            <person name="Zhang R."/>
            <person name="Shen Q."/>
            <person name="Freitag M."/>
            <person name="Kubicek C.P."/>
            <person name="Druzhinina I.S."/>
        </authorList>
    </citation>
    <scope>NUCLEOTIDE SEQUENCE [LARGE SCALE GENOMIC DNA]</scope>
    <source>
        <strain evidence="7 8">CBS 125925</strain>
    </source>
</reference>
<accession>A0A2H2ZST5</accession>
<dbReference type="EMBL" id="LFMI01000307">
    <property type="protein sequence ID" value="OTA02364.1"/>
    <property type="molecule type" value="Genomic_DNA"/>
</dbReference>
<dbReference type="Pfam" id="PF13912">
    <property type="entry name" value="zf-C2H2_6"/>
    <property type="match status" value="1"/>
</dbReference>
<sequence length="390" mass="43000">MSSIVCSCSRAFGSEQRLRDHRKSVAAHICPDCNRCLLTNKSLLQHRALSSPACGQEPLKSIGNWRCNECGELFESRAALQEHLREPEHATDFRCCDCDKEFKDYIALNAHLRDKIHVKKPAKPKPKPKQARCEDCDRTFRTKAALKQHLKSVIHCPISNLPCLAGKLCGAKCSTHFRSPSAMVAHMESGSCSSGMDRKKLNRLIHLQDRENLITSSSGIAELSGWAGFEDEEDTPSLSGVMTPSTESGDGVLLTPTSSQLDLASLVGQRLAVSADSDSESIFTELAEDAIYLCPLCPNSKRRFVGRTALEQHMQSPAHTPKVFHCPSLLFQAGSRRTKPSMKHFSTLSGLLAHIESDACRGGNAGLRTVMHYMEERMEAMGISFKFLGI</sequence>